<dbReference type="OMA" id="RNETSAW"/>
<dbReference type="PANTHER" id="PTHR10342">
    <property type="entry name" value="ARYLSULFATASE"/>
    <property type="match status" value="1"/>
</dbReference>
<organism evidence="6 7">
    <name type="scientific">Reticulomyxa filosa</name>
    <dbReference type="NCBI Taxonomy" id="46433"/>
    <lineage>
        <taxon>Eukaryota</taxon>
        <taxon>Sar</taxon>
        <taxon>Rhizaria</taxon>
        <taxon>Retaria</taxon>
        <taxon>Foraminifera</taxon>
        <taxon>Monothalamids</taxon>
        <taxon>Reticulomyxidae</taxon>
        <taxon>Reticulomyxa</taxon>
    </lineage>
</organism>
<keyword evidence="4" id="KW-0812">Transmembrane</keyword>
<evidence type="ECO:0000259" key="5">
    <source>
        <dbReference type="Pfam" id="PF00884"/>
    </source>
</evidence>
<keyword evidence="2" id="KW-0106">Calcium</keyword>
<gene>
    <name evidence="6" type="ORF">RFI_19722</name>
</gene>
<evidence type="ECO:0000256" key="3">
    <source>
        <dbReference type="ARBA" id="ARBA00023180"/>
    </source>
</evidence>
<evidence type="ECO:0000256" key="4">
    <source>
        <dbReference type="SAM" id="Phobius"/>
    </source>
</evidence>
<dbReference type="GO" id="GO:0046872">
    <property type="term" value="F:metal ion binding"/>
    <property type="evidence" value="ECO:0007669"/>
    <property type="project" value="UniProtKB-KW"/>
</dbReference>
<keyword evidence="4" id="KW-1133">Transmembrane helix</keyword>
<dbReference type="InterPro" id="IPR047115">
    <property type="entry name" value="ARSB"/>
</dbReference>
<evidence type="ECO:0000256" key="2">
    <source>
        <dbReference type="ARBA" id="ARBA00022837"/>
    </source>
</evidence>
<feature type="non-terminal residue" evidence="6">
    <location>
        <position position="170"/>
    </location>
</feature>
<keyword evidence="4" id="KW-0472">Membrane</keyword>
<comment type="caution">
    <text evidence="6">The sequence shown here is derived from an EMBL/GenBank/DDBJ whole genome shotgun (WGS) entry which is preliminary data.</text>
</comment>
<dbReference type="SUPFAM" id="SSF53649">
    <property type="entry name" value="Alkaline phosphatase-like"/>
    <property type="match status" value="1"/>
</dbReference>
<protein>
    <recommendedName>
        <fullName evidence="5">Sulfatase N-terminal domain-containing protein</fullName>
    </recommendedName>
</protein>
<dbReference type="GO" id="GO:0008484">
    <property type="term" value="F:sulfuric ester hydrolase activity"/>
    <property type="evidence" value="ECO:0007669"/>
    <property type="project" value="InterPro"/>
</dbReference>
<name>X6MUT1_RETFI</name>
<dbReference type="InterPro" id="IPR000917">
    <property type="entry name" value="Sulfatase_N"/>
</dbReference>
<accession>X6MUT1</accession>
<dbReference type="PANTHER" id="PTHR10342:SF274">
    <property type="entry name" value="ARYLSULFATASE B"/>
    <property type="match status" value="1"/>
</dbReference>
<keyword evidence="7" id="KW-1185">Reference proteome</keyword>
<proteinExistence type="predicted"/>
<dbReference type="Gene3D" id="3.40.720.10">
    <property type="entry name" value="Alkaline Phosphatase, subunit A"/>
    <property type="match status" value="1"/>
</dbReference>
<dbReference type="AlphaFoldDB" id="X6MUT1"/>
<sequence length="170" mass="19736">MNGTNYEELMFAERVYEIISNQSKIPEQRFFLVYTPHIVHCPLQIPKEYLTFDFADDENNCSQQTPYIYPGFNDGSQYKCRSTYHSMVTLLDIIIGNITQLLKTTGLWENTLIVLSSDNGGAERLIESAPNNYPLRGGKYSPFEVLCSITYLLLFFFIIIIFFFICLFLF</sequence>
<keyword evidence="3" id="KW-0325">Glycoprotein</keyword>
<reference evidence="6 7" key="1">
    <citation type="journal article" date="2013" name="Curr. Biol.">
        <title>The Genome of the Foraminiferan Reticulomyxa filosa.</title>
        <authorList>
            <person name="Glockner G."/>
            <person name="Hulsmann N."/>
            <person name="Schleicher M."/>
            <person name="Noegel A.A."/>
            <person name="Eichinger L."/>
            <person name="Gallinger C."/>
            <person name="Pawlowski J."/>
            <person name="Sierra R."/>
            <person name="Euteneuer U."/>
            <person name="Pillet L."/>
            <person name="Moustafa A."/>
            <person name="Platzer M."/>
            <person name="Groth M."/>
            <person name="Szafranski K."/>
            <person name="Schliwa M."/>
        </authorList>
    </citation>
    <scope>NUCLEOTIDE SEQUENCE [LARGE SCALE GENOMIC DNA]</scope>
</reference>
<dbReference type="InterPro" id="IPR017850">
    <property type="entry name" value="Alkaline_phosphatase_core_sf"/>
</dbReference>
<dbReference type="Proteomes" id="UP000023152">
    <property type="component" value="Unassembled WGS sequence"/>
</dbReference>
<evidence type="ECO:0000256" key="1">
    <source>
        <dbReference type="ARBA" id="ARBA00022723"/>
    </source>
</evidence>
<evidence type="ECO:0000313" key="6">
    <source>
        <dbReference type="EMBL" id="ETO17599.1"/>
    </source>
</evidence>
<keyword evidence="1" id="KW-0479">Metal-binding</keyword>
<feature type="transmembrane region" description="Helical" evidence="4">
    <location>
        <begin position="149"/>
        <end position="169"/>
    </location>
</feature>
<dbReference type="Pfam" id="PF00884">
    <property type="entry name" value="Sulfatase"/>
    <property type="match status" value="1"/>
</dbReference>
<dbReference type="OrthoDB" id="195633at2759"/>
<dbReference type="EMBL" id="ASPP01016318">
    <property type="protein sequence ID" value="ETO17599.1"/>
    <property type="molecule type" value="Genomic_DNA"/>
</dbReference>
<feature type="domain" description="Sulfatase N-terminal" evidence="5">
    <location>
        <begin position="12"/>
        <end position="140"/>
    </location>
</feature>
<evidence type="ECO:0000313" key="7">
    <source>
        <dbReference type="Proteomes" id="UP000023152"/>
    </source>
</evidence>